<feature type="signal peptide" evidence="1">
    <location>
        <begin position="1"/>
        <end position="20"/>
    </location>
</feature>
<dbReference type="AlphaFoldDB" id="A0A6S6THQ4"/>
<protein>
    <recommendedName>
        <fullName evidence="3">Lipoprotein</fullName>
    </recommendedName>
</protein>
<dbReference type="EMBL" id="CACVAZ010000096">
    <property type="protein sequence ID" value="CAA6814982.1"/>
    <property type="molecule type" value="Genomic_DNA"/>
</dbReference>
<sequence>MFKVSLVLVLALICNGCASSTSNIKVSDNIQKVNKNNKMGKYATSVGCTMLKSGYMICPKSMNK</sequence>
<reference evidence="2" key="1">
    <citation type="submission" date="2020-01" db="EMBL/GenBank/DDBJ databases">
        <authorList>
            <person name="Meier V. D."/>
            <person name="Meier V D."/>
        </authorList>
    </citation>
    <scope>NUCLEOTIDE SEQUENCE</scope>
    <source>
        <strain evidence="2">HLG_WM_MAG_02</strain>
    </source>
</reference>
<evidence type="ECO:0000313" key="2">
    <source>
        <dbReference type="EMBL" id="CAA6814982.1"/>
    </source>
</evidence>
<proteinExistence type="predicted"/>
<organism evidence="2">
    <name type="scientific">uncultured Sulfurovum sp</name>
    <dbReference type="NCBI Taxonomy" id="269237"/>
    <lineage>
        <taxon>Bacteria</taxon>
        <taxon>Pseudomonadati</taxon>
        <taxon>Campylobacterota</taxon>
        <taxon>Epsilonproteobacteria</taxon>
        <taxon>Campylobacterales</taxon>
        <taxon>Sulfurovaceae</taxon>
        <taxon>Sulfurovum</taxon>
        <taxon>environmental samples</taxon>
    </lineage>
</organism>
<gene>
    <name evidence="2" type="ORF">HELGO_WM42562</name>
</gene>
<name>A0A6S6THQ4_9BACT</name>
<keyword evidence="1" id="KW-0732">Signal</keyword>
<evidence type="ECO:0000256" key="1">
    <source>
        <dbReference type="SAM" id="SignalP"/>
    </source>
</evidence>
<feature type="chain" id="PRO_5027873593" description="Lipoprotein" evidence="1">
    <location>
        <begin position="21"/>
        <end position="64"/>
    </location>
</feature>
<evidence type="ECO:0008006" key="3">
    <source>
        <dbReference type="Google" id="ProtNLM"/>
    </source>
</evidence>
<accession>A0A6S6THQ4</accession>